<protein>
    <submittedName>
        <fullName evidence="2">TIR domain-containing protein</fullName>
    </submittedName>
</protein>
<feature type="domain" description="TIR" evidence="1">
    <location>
        <begin position="211"/>
        <end position="317"/>
    </location>
</feature>
<dbReference type="Proteomes" id="UP000274601">
    <property type="component" value="Unassembled WGS sequence"/>
</dbReference>
<dbReference type="OrthoDB" id="9150238at2"/>
<accession>A0A495R036</accession>
<evidence type="ECO:0000313" key="2">
    <source>
        <dbReference type="EMBL" id="RKS79849.1"/>
    </source>
</evidence>
<sequence length="343" mass="37280">MKTHFLTSYAGGEDRAWVRRFHNDLENEIRGRLGPFIEGILIEPGGDSVPAAARAPALVSLISPTHFRDLRCGHEWAIFTERVAGAPRERDRCLIPVRWWKPLDVETEPPDAVRPMPGFWTRIDAEPYATCGLLHLMRTRELDGAGGYYAVVSAVAAGVLDAGRAGLAPLDEATAATVRPAFGAAFGSRVPVTAQASAPRSTEPDAPPRTVAINYVGADQPWADYLRQLLQSHDYEVELVRWNAGLAERLSEAVARARHSAERVVTVLSQNFVAPHMAALVPEGNVDFEEELTGSPDEGAPVIPVQVDSGPLPGGLSGRVIRMSGLDETVIRMFLDAVRRRSA</sequence>
<evidence type="ECO:0000259" key="1">
    <source>
        <dbReference type="Pfam" id="PF13676"/>
    </source>
</evidence>
<dbReference type="Pfam" id="PF13676">
    <property type="entry name" value="TIR_2"/>
    <property type="match status" value="1"/>
</dbReference>
<dbReference type="GO" id="GO:0007165">
    <property type="term" value="P:signal transduction"/>
    <property type="evidence" value="ECO:0007669"/>
    <property type="project" value="InterPro"/>
</dbReference>
<dbReference type="SUPFAM" id="SSF52200">
    <property type="entry name" value="Toll/Interleukin receptor TIR domain"/>
    <property type="match status" value="1"/>
</dbReference>
<name>A0A495R036_9ACTN</name>
<evidence type="ECO:0000313" key="3">
    <source>
        <dbReference type="Proteomes" id="UP000274601"/>
    </source>
</evidence>
<reference evidence="2 3" key="1">
    <citation type="submission" date="2018-10" db="EMBL/GenBank/DDBJ databases">
        <title>Genomic Encyclopedia of Archaeal and Bacterial Type Strains, Phase II (KMG-II): from individual species to whole genera.</title>
        <authorList>
            <person name="Goeker M."/>
        </authorList>
    </citation>
    <scope>NUCLEOTIDE SEQUENCE [LARGE SCALE GENOMIC DNA]</scope>
    <source>
        <strain evidence="2 3">DSM 43383</strain>
    </source>
</reference>
<dbReference type="RefSeq" id="WP_121433306.1">
    <property type="nucleotide sequence ID" value="NZ_RBWU01000001.1"/>
</dbReference>
<comment type="caution">
    <text evidence="2">The sequence shown here is derived from an EMBL/GenBank/DDBJ whole genome shotgun (WGS) entry which is preliminary data.</text>
</comment>
<dbReference type="InterPro" id="IPR000157">
    <property type="entry name" value="TIR_dom"/>
</dbReference>
<gene>
    <name evidence="2" type="ORF">BZB76_1328</name>
</gene>
<dbReference type="AlphaFoldDB" id="A0A495R036"/>
<dbReference type="EMBL" id="RBWU01000001">
    <property type="protein sequence ID" value="RKS79849.1"/>
    <property type="molecule type" value="Genomic_DNA"/>
</dbReference>
<organism evidence="2 3">
    <name type="scientific">Actinomadura pelletieri DSM 43383</name>
    <dbReference type="NCBI Taxonomy" id="1120940"/>
    <lineage>
        <taxon>Bacteria</taxon>
        <taxon>Bacillati</taxon>
        <taxon>Actinomycetota</taxon>
        <taxon>Actinomycetes</taxon>
        <taxon>Streptosporangiales</taxon>
        <taxon>Thermomonosporaceae</taxon>
        <taxon>Actinomadura</taxon>
    </lineage>
</organism>
<dbReference type="InterPro" id="IPR035897">
    <property type="entry name" value="Toll_tir_struct_dom_sf"/>
</dbReference>
<keyword evidence="3" id="KW-1185">Reference proteome</keyword>
<proteinExistence type="predicted"/>